<evidence type="ECO:0000256" key="17">
    <source>
        <dbReference type="ARBA" id="ARBA00030181"/>
    </source>
</evidence>
<dbReference type="InterPro" id="IPR008063">
    <property type="entry name" value="Fas_rcpt"/>
</dbReference>
<feature type="chain" id="PRO_5034201030" description="Tumor necrosis factor receptor superfamily member 6" evidence="21">
    <location>
        <begin position="22"/>
        <end position="298"/>
    </location>
</feature>
<dbReference type="GO" id="GO:0005031">
    <property type="term" value="F:tumor necrosis factor receptor activity"/>
    <property type="evidence" value="ECO:0007669"/>
    <property type="project" value="TreeGrafter"/>
</dbReference>
<proteinExistence type="predicted"/>
<keyword evidence="7 21" id="KW-0732">Signal</keyword>
<evidence type="ECO:0000256" key="21">
    <source>
        <dbReference type="SAM" id="SignalP"/>
    </source>
</evidence>
<dbReference type="Proteomes" id="UP000694422">
    <property type="component" value="Unplaced"/>
</dbReference>
<evidence type="ECO:0000256" key="9">
    <source>
        <dbReference type="ARBA" id="ARBA00022860"/>
    </source>
</evidence>
<dbReference type="GO" id="GO:0006955">
    <property type="term" value="P:immune response"/>
    <property type="evidence" value="ECO:0007669"/>
    <property type="project" value="InterPro"/>
</dbReference>
<dbReference type="SMART" id="SM00005">
    <property type="entry name" value="DEATH"/>
    <property type="match status" value="1"/>
</dbReference>
<name>A0A8C9Q4T7_SPEDA</name>
<dbReference type="InterPro" id="IPR011029">
    <property type="entry name" value="DEATH-like_dom_sf"/>
</dbReference>
<evidence type="ECO:0000256" key="8">
    <source>
        <dbReference type="ARBA" id="ARBA00022737"/>
    </source>
</evidence>
<keyword evidence="14" id="KW-0675">Receptor</keyword>
<evidence type="ECO:0000256" key="7">
    <source>
        <dbReference type="ARBA" id="ARBA00022729"/>
    </source>
</evidence>
<dbReference type="AlphaFoldDB" id="A0A8C9Q4T7"/>
<evidence type="ECO:0000313" key="25">
    <source>
        <dbReference type="Proteomes" id="UP000694422"/>
    </source>
</evidence>
<dbReference type="PANTHER" id="PTHR46874:SF1">
    <property type="entry name" value="TUMOR NECROSIS FACTOR RECEPTOR SUPERFAMILY MEMBER 6"/>
    <property type="match status" value="1"/>
</dbReference>
<keyword evidence="4" id="KW-1003">Cell membrane</keyword>
<evidence type="ECO:0000256" key="5">
    <source>
        <dbReference type="ARBA" id="ARBA00022692"/>
    </source>
</evidence>
<sequence>EPWLWGILTFIVGSLPKNISARATEVSDLRENVTKAETQCSEGLHHGGQFCCQLCPPGTRKDADCTANGGKPICVPCQEGKEYTDNKHYSPKCRRCKFCDGGHGLEVETNCTQTQNTKCRCKLNFYCETSLCEHCDPCTTCEHGIVEKCTPTSNTKCQKERINMIFCNGNFILKKHKFSETIFYFSDVDLSKYIISIAEEMTINQVREFVRKNGINEAKIDEIKNDNPQDTAEQKVQLLRNWYQFHGKKNAYNTLIKSLRKANLCALADKIQDFVQTDVVSDRENSSCRNENERQSLA</sequence>
<evidence type="ECO:0000313" key="24">
    <source>
        <dbReference type="Ensembl" id="ENSSDAP00000018563.1"/>
    </source>
</evidence>
<reference evidence="24" key="1">
    <citation type="submission" date="2025-08" db="UniProtKB">
        <authorList>
            <consortium name="Ensembl"/>
        </authorList>
    </citation>
    <scope>IDENTIFICATION</scope>
</reference>
<keyword evidence="13" id="KW-1015">Disulfide bond</keyword>
<dbReference type="SMART" id="SM00208">
    <property type="entry name" value="TNFR"/>
    <property type="match status" value="3"/>
</dbReference>
<comment type="caution">
    <text evidence="20">Lacks conserved residue(s) required for the propagation of feature annotation.</text>
</comment>
<dbReference type="Pfam" id="PF00531">
    <property type="entry name" value="Death"/>
    <property type="match status" value="1"/>
</dbReference>
<dbReference type="GO" id="GO:0045121">
    <property type="term" value="C:membrane raft"/>
    <property type="evidence" value="ECO:0007669"/>
    <property type="project" value="UniProtKB-SubCell"/>
</dbReference>
<evidence type="ECO:0000256" key="6">
    <source>
        <dbReference type="ARBA" id="ARBA00022703"/>
    </source>
</evidence>
<dbReference type="GO" id="GO:0097527">
    <property type="term" value="P:necroptotic signaling pathway"/>
    <property type="evidence" value="ECO:0007669"/>
    <property type="project" value="TreeGrafter"/>
</dbReference>
<feature type="signal peptide" evidence="21">
    <location>
        <begin position="1"/>
        <end position="21"/>
    </location>
</feature>
<evidence type="ECO:0000259" key="23">
    <source>
        <dbReference type="PROSITE" id="PS50050"/>
    </source>
</evidence>
<dbReference type="PROSITE" id="PS50017">
    <property type="entry name" value="DEATH_DOMAIN"/>
    <property type="match status" value="1"/>
</dbReference>
<reference evidence="24" key="2">
    <citation type="submission" date="2025-09" db="UniProtKB">
        <authorList>
            <consortium name="Ensembl"/>
        </authorList>
    </citation>
    <scope>IDENTIFICATION</scope>
</reference>
<keyword evidence="25" id="KW-1185">Reference proteome</keyword>
<dbReference type="CDD" id="cd08316">
    <property type="entry name" value="Death_FAS_TNFRSF6"/>
    <property type="match status" value="1"/>
</dbReference>
<evidence type="ECO:0000256" key="19">
    <source>
        <dbReference type="ARBA" id="ARBA00032502"/>
    </source>
</evidence>
<feature type="domain" description="TNFR-Cys" evidence="23">
    <location>
        <begin position="76"/>
        <end position="119"/>
    </location>
</feature>
<dbReference type="Gene3D" id="2.10.50.10">
    <property type="entry name" value="Tumor Necrosis Factor Receptor, subunit A, domain 2"/>
    <property type="match status" value="2"/>
</dbReference>
<evidence type="ECO:0000256" key="14">
    <source>
        <dbReference type="ARBA" id="ARBA00023170"/>
    </source>
</evidence>
<dbReference type="Ensembl" id="ENSSDAT00000021248.1">
    <property type="protein sequence ID" value="ENSSDAP00000018563.1"/>
    <property type="gene ID" value="ENSSDAG00000016948.1"/>
</dbReference>
<accession>A0A8C9Q4T7</accession>
<evidence type="ECO:0000256" key="16">
    <source>
        <dbReference type="ARBA" id="ARBA00023288"/>
    </source>
</evidence>
<evidence type="ECO:0000256" key="12">
    <source>
        <dbReference type="ARBA" id="ARBA00023139"/>
    </source>
</evidence>
<dbReference type="GO" id="GO:0097049">
    <property type="term" value="P:motor neuron apoptotic process"/>
    <property type="evidence" value="ECO:0007669"/>
    <property type="project" value="TreeGrafter"/>
</dbReference>
<dbReference type="FunFam" id="2.10.50.10:FF:000021">
    <property type="entry name" value="Tumor necrosis factor receptor superfamily member 6"/>
    <property type="match status" value="1"/>
</dbReference>
<evidence type="ECO:0000256" key="11">
    <source>
        <dbReference type="ARBA" id="ARBA00023136"/>
    </source>
</evidence>
<dbReference type="PROSITE" id="PS50050">
    <property type="entry name" value="TNFR_NGFR_2"/>
    <property type="match status" value="2"/>
</dbReference>
<dbReference type="Pfam" id="PF00020">
    <property type="entry name" value="TNFR_c6"/>
    <property type="match status" value="2"/>
</dbReference>
<dbReference type="InterPro" id="IPR033999">
    <property type="entry name" value="TNFRSF6_N"/>
</dbReference>
<protein>
    <recommendedName>
        <fullName evidence="3">Tumor necrosis factor receptor superfamily member 6</fullName>
    </recommendedName>
    <alternativeName>
        <fullName evidence="18">Apo-1 antigen</fullName>
    </alternativeName>
    <alternativeName>
        <fullName evidence="19">Apoptosis-mediating surface antigen FAS</fullName>
    </alternativeName>
    <alternativeName>
        <fullName evidence="17">FASLG receptor</fullName>
    </alternativeName>
</protein>
<evidence type="ECO:0000256" key="15">
    <source>
        <dbReference type="ARBA" id="ARBA00023180"/>
    </source>
</evidence>
<feature type="domain" description="TNFR-Cys" evidence="23">
    <location>
        <begin position="120"/>
        <end position="157"/>
    </location>
</feature>
<dbReference type="CDD" id="cd10579">
    <property type="entry name" value="TNFRSF6"/>
    <property type="match status" value="1"/>
</dbReference>
<organism evidence="24 25">
    <name type="scientific">Spermophilus dauricus</name>
    <name type="common">Daurian ground squirrel</name>
    <dbReference type="NCBI Taxonomy" id="99837"/>
    <lineage>
        <taxon>Eukaryota</taxon>
        <taxon>Metazoa</taxon>
        <taxon>Chordata</taxon>
        <taxon>Craniata</taxon>
        <taxon>Vertebrata</taxon>
        <taxon>Euteleostomi</taxon>
        <taxon>Mammalia</taxon>
        <taxon>Eutheria</taxon>
        <taxon>Euarchontoglires</taxon>
        <taxon>Glires</taxon>
        <taxon>Rodentia</taxon>
        <taxon>Sciuromorpha</taxon>
        <taxon>Sciuridae</taxon>
        <taxon>Xerinae</taxon>
        <taxon>Marmotini</taxon>
        <taxon>Spermophilus</taxon>
    </lineage>
</organism>
<dbReference type="GO" id="GO:0005516">
    <property type="term" value="F:calmodulin binding"/>
    <property type="evidence" value="ECO:0007669"/>
    <property type="project" value="UniProtKB-KW"/>
</dbReference>
<dbReference type="GO" id="GO:0009897">
    <property type="term" value="C:external side of plasma membrane"/>
    <property type="evidence" value="ECO:0007669"/>
    <property type="project" value="TreeGrafter"/>
</dbReference>
<keyword evidence="16" id="KW-0449">Lipoprotein</keyword>
<dbReference type="FunFam" id="1.10.533.10:FF:000057">
    <property type="entry name" value="Tumor necrosis factor receptor superfamily member 6"/>
    <property type="match status" value="1"/>
</dbReference>
<dbReference type="GO" id="GO:0032872">
    <property type="term" value="P:regulation of stress-activated MAPK cascade"/>
    <property type="evidence" value="ECO:0007669"/>
    <property type="project" value="TreeGrafter"/>
</dbReference>
<evidence type="ECO:0000256" key="10">
    <source>
        <dbReference type="ARBA" id="ARBA00022989"/>
    </source>
</evidence>
<keyword evidence="12" id="KW-0564">Palmitate</keyword>
<dbReference type="SUPFAM" id="SSF47986">
    <property type="entry name" value="DEATH domain"/>
    <property type="match status" value="1"/>
</dbReference>
<evidence type="ECO:0000256" key="20">
    <source>
        <dbReference type="PROSITE-ProRule" id="PRU00206"/>
    </source>
</evidence>
<dbReference type="InterPro" id="IPR001368">
    <property type="entry name" value="TNFR/NGFR_Cys_rich_reg"/>
</dbReference>
<dbReference type="InterPro" id="IPR000488">
    <property type="entry name" value="Death_dom"/>
</dbReference>
<dbReference type="GO" id="GO:0006924">
    <property type="term" value="P:activation-induced cell death of T cells"/>
    <property type="evidence" value="ECO:0007669"/>
    <property type="project" value="TreeGrafter"/>
</dbReference>
<keyword evidence="5" id="KW-0812">Transmembrane</keyword>
<feature type="repeat" description="TNFR-Cys" evidence="20">
    <location>
        <begin position="76"/>
        <end position="119"/>
    </location>
</feature>
<evidence type="ECO:0000256" key="4">
    <source>
        <dbReference type="ARBA" id="ARBA00022475"/>
    </source>
</evidence>
<dbReference type="Gene3D" id="1.10.533.10">
    <property type="entry name" value="Death Domain, Fas"/>
    <property type="match status" value="1"/>
</dbReference>
<feature type="repeat" description="TNFR-Cys" evidence="20">
    <location>
        <begin position="120"/>
        <end position="157"/>
    </location>
</feature>
<dbReference type="PRINTS" id="PR01680">
    <property type="entry name" value="TNFACTORR6"/>
</dbReference>
<dbReference type="SUPFAM" id="SSF57586">
    <property type="entry name" value="TNF receptor-like"/>
    <property type="match status" value="2"/>
</dbReference>
<evidence type="ECO:0000256" key="3">
    <source>
        <dbReference type="ARBA" id="ARBA00015761"/>
    </source>
</evidence>
<dbReference type="GO" id="GO:0097192">
    <property type="term" value="P:extrinsic apoptotic signaling pathway in absence of ligand"/>
    <property type="evidence" value="ECO:0007669"/>
    <property type="project" value="TreeGrafter"/>
</dbReference>
<evidence type="ECO:0000256" key="2">
    <source>
        <dbReference type="ARBA" id="ARBA00004285"/>
    </source>
</evidence>
<comment type="subcellular location">
    <subcellularLocation>
        <location evidence="1">Cell membrane</location>
        <topology evidence="1">Single-pass type I membrane protein</topology>
    </subcellularLocation>
    <subcellularLocation>
        <location evidence="2">Membrane raft</location>
    </subcellularLocation>
</comment>
<evidence type="ECO:0000256" key="13">
    <source>
        <dbReference type="ARBA" id="ARBA00023157"/>
    </source>
</evidence>
<keyword evidence="8" id="KW-0677">Repeat</keyword>
<keyword evidence="10" id="KW-1133">Transmembrane helix</keyword>
<dbReference type="InterPro" id="IPR033998">
    <property type="entry name" value="TNFRSF6_death"/>
</dbReference>
<keyword evidence="9" id="KW-0112">Calmodulin-binding</keyword>
<dbReference type="GO" id="GO:0043066">
    <property type="term" value="P:negative regulation of apoptotic process"/>
    <property type="evidence" value="ECO:0007669"/>
    <property type="project" value="TreeGrafter"/>
</dbReference>
<keyword evidence="15" id="KW-0325">Glycoprotein</keyword>
<dbReference type="PANTHER" id="PTHR46874">
    <property type="entry name" value="TUMOR NECROSIS FACTOR RECEPTOR SUPERFAMILY MEMBER 6"/>
    <property type="match status" value="1"/>
</dbReference>
<evidence type="ECO:0000256" key="18">
    <source>
        <dbReference type="ARBA" id="ARBA00032338"/>
    </source>
</evidence>
<evidence type="ECO:0000259" key="22">
    <source>
        <dbReference type="PROSITE" id="PS50017"/>
    </source>
</evidence>
<keyword evidence="6" id="KW-0053">Apoptosis</keyword>
<evidence type="ECO:0000256" key="1">
    <source>
        <dbReference type="ARBA" id="ARBA00004251"/>
    </source>
</evidence>
<dbReference type="GO" id="GO:0031265">
    <property type="term" value="C:CD95 death-inducing signaling complex"/>
    <property type="evidence" value="ECO:0007669"/>
    <property type="project" value="UniProtKB-ARBA"/>
</dbReference>
<keyword evidence="11" id="KW-0472">Membrane</keyword>
<feature type="domain" description="Death" evidence="22">
    <location>
        <begin position="191"/>
        <end position="275"/>
    </location>
</feature>